<dbReference type="RefSeq" id="WP_299218932.1">
    <property type="nucleotide sequence ID" value="NZ_JBDGHN010000005.1"/>
</dbReference>
<feature type="domain" description="Alpha/beta hydrolase fold-3" evidence="2">
    <location>
        <begin position="118"/>
        <end position="327"/>
    </location>
</feature>
<proteinExistence type="predicted"/>
<comment type="caution">
    <text evidence="3">The sequence shown here is derived from an EMBL/GenBank/DDBJ whole genome shotgun (WGS) entry which is preliminary data.</text>
</comment>
<evidence type="ECO:0000313" key="3">
    <source>
        <dbReference type="EMBL" id="MEN2751657.1"/>
    </source>
</evidence>
<evidence type="ECO:0000256" key="1">
    <source>
        <dbReference type="ARBA" id="ARBA00022801"/>
    </source>
</evidence>
<gene>
    <name evidence="3" type="ORF">AAIR29_08425</name>
</gene>
<dbReference type="GO" id="GO:0016787">
    <property type="term" value="F:hydrolase activity"/>
    <property type="evidence" value="ECO:0007669"/>
    <property type="project" value="UniProtKB-KW"/>
</dbReference>
<dbReference type="Pfam" id="PF07859">
    <property type="entry name" value="Abhydrolase_3"/>
    <property type="match status" value="1"/>
</dbReference>
<keyword evidence="1 3" id="KW-0378">Hydrolase</keyword>
<dbReference type="PANTHER" id="PTHR48081:SF8">
    <property type="entry name" value="ALPHA_BETA HYDROLASE FOLD-3 DOMAIN-CONTAINING PROTEIN-RELATED"/>
    <property type="match status" value="1"/>
</dbReference>
<dbReference type="Proteomes" id="UP001461960">
    <property type="component" value="Unassembled WGS sequence"/>
</dbReference>
<dbReference type="InterPro" id="IPR050300">
    <property type="entry name" value="GDXG_lipolytic_enzyme"/>
</dbReference>
<evidence type="ECO:0000313" key="4">
    <source>
        <dbReference type="Proteomes" id="UP001461960"/>
    </source>
</evidence>
<evidence type="ECO:0000259" key="2">
    <source>
        <dbReference type="Pfam" id="PF07859"/>
    </source>
</evidence>
<dbReference type="InterPro" id="IPR013094">
    <property type="entry name" value="AB_hydrolase_3"/>
</dbReference>
<dbReference type="PANTHER" id="PTHR48081">
    <property type="entry name" value="AB HYDROLASE SUPERFAMILY PROTEIN C4A8.06C"/>
    <property type="match status" value="1"/>
</dbReference>
<sequence>MSNSIHQSKADTKGQNQVELLPAVANYLQVLNEQVLPAFINTGSVPNAINARDGLAHLTHTFVTETVDVALIVDDIIECDASADDVYDVPAYNVPVRLFYPSEPDNVNQTEPTVLPVMLYFHGGGGTAGSVSVYHQILCRLAKHTGHIVVAPEYRLAPENPYPCGQNDACTALLGLPALLARHHISTNKLVVAGDSHGGALVTNLLRDPRIIKSGTINDISAQVLIYPSVDFTMSCPSIETYANGYLLSQARISWYFDQYFQHGEDRQAKSALFASQNELAQQPPALIINAAVDPLYDEGAAYATKLSEAGVDTQHMTYDKVIHAYLNMESLNPDICQQTYQAINAFLASKSSE</sequence>
<protein>
    <submittedName>
        <fullName evidence="3">Alpha/beta hydrolase</fullName>
    </submittedName>
</protein>
<keyword evidence="4" id="KW-1185">Reference proteome</keyword>
<reference evidence="3 4" key="1">
    <citation type="submission" date="2024-05" db="EMBL/GenBank/DDBJ databases">
        <authorList>
            <person name="Kim H.-Y."/>
            <person name="Kim E."/>
            <person name="Cai Y."/>
            <person name="Yang S.-M."/>
            <person name="Lee W."/>
        </authorList>
    </citation>
    <scope>NUCLEOTIDE SEQUENCE [LARGE SCALE GENOMIC DNA]</scope>
    <source>
        <strain evidence="3 4">FBL11</strain>
    </source>
</reference>
<dbReference type="EMBL" id="JBDGHN010000005">
    <property type="protein sequence ID" value="MEN2751657.1"/>
    <property type="molecule type" value="Genomic_DNA"/>
</dbReference>
<dbReference type="SUPFAM" id="SSF53474">
    <property type="entry name" value="alpha/beta-Hydrolases"/>
    <property type="match status" value="1"/>
</dbReference>
<dbReference type="Gene3D" id="3.40.50.1820">
    <property type="entry name" value="alpha/beta hydrolase"/>
    <property type="match status" value="1"/>
</dbReference>
<accession>A0ABU9X8G0</accession>
<organism evidence="3 4">
    <name type="scientific">Psychrobacter saeujeotis</name>
    <dbReference type="NCBI Taxonomy" id="3143436"/>
    <lineage>
        <taxon>Bacteria</taxon>
        <taxon>Pseudomonadati</taxon>
        <taxon>Pseudomonadota</taxon>
        <taxon>Gammaproteobacteria</taxon>
        <taxon>Moraxellales</taxon>
        <taxon>Moraxellaceae</taxon>
        <taxon>Psychrobacter</taxon>
    </lineage>
</organism>
<dbReference type="InterPro" id="IPR029058">
    <property type="entry name" value="AB_hydrolase_fold"/>
</dbReference>
<name>A0ABU9X8G0_9GAMM</name>